<sequence>MVSERIESNGQETHHFAEFVIAYGSAPFSLDDISAQQGTIHGSGSSRDPCPSLSTTSHNLLRPAAAAACDAEPVPTVIAADDIDEEHHPQRTACAYAVGLTPQPKLAPAPQPAPASLLWTSIEPWMDGRQVCLLLGWDARARIPPAENANNNRAGAGTTATGPGETRANNAGYAILTFTTVEKAAAALAQVSAPTSPSRTTMTTPNSSRTFEMRWAPAGMSASTSGTTTGPPILSTYPGVVSPTSPTSASSGHTQQPCDEQLRVRLRLAR</sequence>
<dbReference type="Proteomes" id="UP000815677">
    <property type="component" value="Unassembled WGS sequence"/>
</dbReference>
<feature type="region of interest" description="Disordered" evidence="1">
    <location>
        <begin position="145"/>
        <end position="165"/>
    </location>
</feature>
<organism evidence="2 3">
    <name type="scientific">Mycena chlorophos</name>
    <name type="common">Agaric fungus</name>
    <name type="synonym">Agaricus chlorophos</name>
    <dbReference type="NCBI Taxonomy" id="658473"/>
    <lineage>
        <taxon>Eukaryota</taxon>
        <taxon>Fungi</taxon>
        <taxon>Dikarya</taxon>
        <taxon>Basidiomycota</taxon>
        <taxon>Agaricomycotina</taxon>
        <taxon>Agaricomycetes</taxon>
        <taxon>Agaricomycetidae</taxon>
        <taxon>Agaricales</taxon>
        <taxon>Marasmiineae</taxon>
        <taxon>Mycenaceae</taxon>
        <taxon>Mycena</taxon>
    </lineage>
</organism>
<keyword evidence="3" id="KW-1185">Reference proteome</keyword>
<dbReference type="EMBL" id="DF845499">
    <property type="protein sequence ID" value="GAT49429.1"/>
    <property type="molecule type" value="Genomic_DNA"/>
</dbReference>
<protein>
    <recommendedName>
        <fullName evidence="4">RRM domain-containing protein</fullName>
    </recommendedName>
</protein>
<accession>A0ABQ0LE64</accession>
<proteinExistence type="predicted"/>
<evidence type="ECO:0000313" key="2">
    <source>
        <dbReference type="EMBL" id="GAT49429.1"/>
    </source>
</evidence>
<feature type="non-terminal residue" evidence="2">
    <location>
        <position position="270"/>
    </location>
</feature>
<name>A0ABQ0LE64_MYCCL</name>
<evidence type="ECO:0000313" key="3">
    <source>
        <dbReference type="Proteomes" id="UP000815677"/>
    </source>
</evidence>
<feature type="region of interest" description="Disordered" evidence="1">
    <location>
        <begin position="219"/>
        <end position="260"/>
    </location>
</feature>
<gene>
    <name evidence="2" type="ORF">MCHLO_06743</name>
</gene>
<feature type="region of interest" description="Disordered" evidence="1">
    <location>
        <begin position="36"/>
        <end position="57"/>
    </location>
</feature>
<evidence type="ECO:0008006" key="4">
    <source>
        <dbReference type="Google" id="ProtNLM"/>
    </source>
</evidence>
<reference evidence="2" key="1">
    <citation type="submission" date="2014-09" db="EMBL/GenBank/DDBJ databases">
        <title>Genome sequence of the luminous mushroom Mycena chlorophos for searching fungal bioluminescence genes.</title>
        <authorList>
            <person name="Tanaka Y."/>
            <person name="Kasuga D."/>
            <person name="Oba Y."/>
            <person name="Hase S."/>
            <person name="Sato K."/>
            <person name="Oba Y."/>
            <person name="Sakakibara Y."/>
        </authorList>
    </citation>
    <scope>NUCLEOTIDE SEQUENCE</scope>
</reference>
<evidence type="ECO:0000256" key="1">
    <source>
        <dbReference type="SAM" id="MobiDB-lite"/>
    </source>
</evidence>
<feature type="compositionally biased region" description="Low complexity" evidence="1">
    <location>
        <begin position="219"/>
        <end position="252"/>
    </location>
</feature>